<protein>
    <submittedName>
        <fullName evidence="1">Uncharacterized protein</fullName>
    </submittedName>
</protein>
<name>W7UY72_RUMFL</name>
<dbReference type="Proteomes" id="UP000019365">
    <property type="component" value="Unassembled WGS sequence"/>
</dbReference>
<proteinExistence type="predicted"/>
<sequence length="129" mass="15009">MFIADKQFYFHFRMTASFIPCITDKLICYYYKLSSKKNQYSLHTLHVQHHNSQNSEQKILTESIPDHVINSQHNCDKILQAVSKNLGFQPVVYDMFINTPLSKLLFDDIINVIFSARGKHCPTAAQKEK</sequence>
<organism evidence="1 2">
    <name type="scientific">Ruminococcus flavefaciens 007c</name>
    <dbReference type="NCBI Taxonomy" id="1341157"/>
    <lineage>
        <taxon>Bacteria</taxon>
        <taxon>Bacillati</taxon>
        <taxon>Bacillota</taxon>
        <taxon>Clostridia</taxon>
        <taxon>Eubacteriales</taxon>
        <taxon>Oscillospiraceae</taxon>
        <taxon>Ruminococcus</taxon>
    </lineage>
</organism>
<gene>
    <name evidence="1" type="ORF">RF007C_10245</name>
</gene>
<dbReference type="EMBL" id="ATAX01000026">
    <property type="protein sequence ID" value="EWM53342.1"/>
    <property type="molecule type" value="Genomic_DNA"/>
</dbReference>
<keyword evidence="2" id="KW-1185">Reference proteome</keyword>
<comment type="caution">
    <text evidence="1">The sequence shown here is derived from an EMBL/GenBank/DDBJ whole genome shotgun (WGS) entry which is preliminary data.</text>
</comment>
<evidence type="ECO:0000313" key="1">
    <source>
        <dbReference type="EMBL" id="EWM53342.1"/>
    </source>
</evidence>
<reference evidence="1 2" key="1">
    <citation type="journal article" date="2014" name="PLoS ONE">
        <title>Rumen cellulosomics: divergent fiber-degrading strategies revealed by comparative genome-wide analysis of six ruminococcal strains.</title>
        <authorList>
            <person name="Dassa B."/>
            <person name="Borovok I."/>
            <person name="Ruimy-Israeli V."/>
            <person name="Lamed R."/>
            <person name="Flint H.J."/>
            <person name="Duncan S.H."/>
            <person name="Henrissat B."/>
            <person name="Coutinho P."/>
            <person name="Morrison M."/>
            <person name="Mosoni P."/>
            <person name="Yeoman C.J."/>
            <person name="White B.A."/>
            <person name="Bayer E.A."/>
        </authorList>
    </citation>
    <scope>NUCLEOTIDE SEQUENCE [LARGE SCALE GENOMIC DNA]</scope>
    <source>
        <strain evidence="1 2">007c</strain>
    </source>
</reference>
<accession>W7UY72</accession>
<evidence type="ECO:0000313" key="2">
    <source>
        <dbReference type="Proteomes" id="UP000019365"/>
    </source>
</evidence>
<dbReference type="AlphaFoldDB" id="W7UY72"/>
<dbReference type="PATRIC" id="fig|1341157.4.peg.2120"/>